<evidence type="ECO:0000256" key="5">
    <source>
        <dbReference type="ARBA" id="ARBA00022821"/>
    </source>
</evidence>
<evidence type="ECO:0000256" key="4">
    <source>
        <dbReference type="ARBA" id="ARBA00022801"/>
    </source>
</evidence>
<dbReference type="InterPro" id="IPR058546">
    <property type="entry name" value="RPS4B/Roq1-like_LRR"/>
</dbReference>
<keyword evidence="5" id="KW-0611">Plant defense</keyword>
<feature type="domain" description="TIR" evidence="9">
    <location>
        <begin position="13"/>
        <end position="177"/>
    </location>
</feature>
<dbReference type="Pfam" id="PF20160">
    <property type="entry name" value="C-JID"/>
    <property type="match status" value="1"/>
</dbReference>
<dbReference type="PRINTS" id="PR00364">
    <property type="entry name" value="DISEASERSIST"/>
</dbReference>
<dbReference type="PROSITE" id="PS50104">
    <property type="entry name" value="TIR"/>
    <property type="match status" value="1"/>
</dbReference>
<dbReference type="Gene3D" id="3.40.50.10140">
    <property type="entry name" value="Toll/interleukin-1 receptor homology (TIR) domain"/>
    <property type="match status" value="1"/>
</dbReference>
<proteinExistence type="predicted"/>
<organism evidence="10">
    <name type="scientific">Brassica rapa subsp. pekinensis</name>
    <name type="common">Chinese cabbage</name>
    <name type="synonym">Brassica pekinensis</name>
    <dbReference type="NCBI Taxonomy" id="51351"/>
    <lineage>
        <taxon>Eukaryota</taxon>
        <taxon>Viridiplantae</taxon>
        <taxon>Streptophyta</taxon>
        <taxon>Embryophyta</taxon>
        <taxon>Tracheophyta</taxon>
        <taxon>Spermatophyta</taxon>
        <taxon>Magnoliopsida</taxon>
        <taxon>eudicotyledons</taxon>
        <taxon>Gunneridae</taxon>
        <taxon>Pentapetalae</taxon>
        <taxon>rosids</taxon>
        <taxon>malvids</taxon>
        <taxon>Brassicales</taxon>
        <taxon>Brassicaceae</taxon>
        <taxon>Brassiceae</taxon>
        <taxon>Brassica</taxon>
    </lineage>
</organism>
<dbReference type="EMBL" id="FJ842804">
    <property type="protein sequence ID" value="ACP30585.1"/>
    <property type="molecule type" value="Genomic_DNA"/>
</dbReference>
<dbReference type="Gene3D" id="3.40.50.300">
    <property type="entry name" value="P-loop containing nucleotide triphosphate hydrolases"/>
    <property type="match status" value="1"/>
</dbReference>
<keyword evidence="3" id="KW-0677">Repeat</keyword>
<evidence type="ECO:0000256" key="6">
    <source>
        <dbReference type="ARBA" id="ARBA00023027"/>
    </source>
</evidence>
<dbReference type="Pfam" id="PF23282">
    <property type="entry name" value="WHD_ROQ1"/>
    <property type="match status" value="1"/>
</dbReference>
<dbReference type="InterPro" id="IPR045344">
    <property type="entry name" value="C-JID"/>
</dbReference>
<dbReference type="GO" id="GO:0006952">
    <property type="term" value="P:defense response"/>
    <property type="evidence" value="ECO:0007669"/>
    <property type="project" value="UniProtKB-KW"/>
</dbReference>
<dbReference type="SUPFAM" id="SSF46785">
    <property type="entry name" value="Winged helix' DNA-binding domain"/>
    <property type="match status" value="1"/>
</dbReference>
<dbReference type="FunFam" id="1.10.8.430:FF:000002">
    <property type="entry name" value="Disease resistance protein (TIR-NBS-LRR class)"/>
    <property type="match status" value="1"/>
</dbReference>
<keyword evidence="2" id="KW-0433">Leucine-rich repeat</keyword>
<dbReference type="SUPFAM" id="SSF52058">
    <property type="entry name" value="L domain-like"/>
    <property type="match status" value="1"/>
</dbReference>
<dbReference type="InterPro" id="IPR042197">
    <property type="entry name" value="Apaf_helical"/>
</dbReference>
<protein>
    <recommendedName>
        <fullName evidence="1">ADP-ribosyl cyclase/cyclic ADP-ribose hydrolase</fullName>
        <ecNumber evidence="1">3.2.2.6</ecNumber>
    </recommendedName>
</protein>
<evidence type="ECO:0000256" key="3">
    <source>
        <dbReference type="ARBA" id="ARBA00022737"/>
    </source>
</evidence>
<dbReference type="Gene3D" id="1.10.8.430">
    <property type="entry name" value="Helical domain of apoptotic protease-activating factors"/>
    <property type="match status" value="1"/>
</dbReference>
<evidence type="ECO:0000259" key="9">
    <source>
        <dbReference type="PROSITE" id="PS50104"/>
    </source>
</evidence>
<evidence type="ECO:0000313" key="10">
    <source>
        <dbReference type="EMBL" id="ACP30585.1"/>
    </source>
</evidence>
<evidence type="ECO:0000256" key="1">
    <source>
        <dbReference type="ARBA" id="ARBA00011982"/>
    </source>
</evidence>
<dbReference type="InterPro" id="IPR002182">
    <property type="entry name" value="NB-ARC"/>
</dbReference>
<dbReference type="InterPro" id="IPR000157">
    <property type="entry name" value="TIR_dom"/>
</dbReference>
<comment type="catalytic activity">
    <reaction evidence="7">
        <text>NAD(+) + H2O = ADP-D-ribose + nicotinamide + H(+)</text>
        <dbReference type="Rhea" id="RHEA:16301"/>
        <dbReference type="ChEBI" id="CHEBI:15377"/>
        <dbReference type="ChEBI" id="CHEBI:15378"/>
        <dbReference type="ChEBI" id="CHEBI:17154"/>
        <dbReference type="ChEBI" id="CHEBI:57540"/>
        <dbReference type="ChEBI" id="CHEBI:57967"/>
        <dbReference type="EC" id="3.2.2.6"/>
    </reaction>
    <physiologicalReaction direction="left-to-right" evidence="7">
        <dbReference type="Rhea" id="RHEA:16302"/>
    </physiologicalReaction>
</comment>
<dbReference type="PANTHER" id="PTHR11017">
    <property type="entry name" value="LEUCINE-RICH REPEAT-CONTAINING PROTEIN"/>
    <property type="match status" value="1"/>
</dbReference>
<keyword evidence="4" id="KW-0378">Hydrolase</keyword>
<dbReference type="InterPro" id="IPR035897">
    <property type="entry name" value="Toll_tir_struct_dom_sf"/>
</dbReference>
<dbReference type="SUPFAM" id="SSF52540">
    <property type="entry name" value="P-loop containing nucleoside triphosphate hydrolases"/>
    <property type="match status" value="1"/>
</dbReference>
<dbReference type="Gene3D" id="3.80.10.10">
    <property type="entry name" value="Ribonuclease Inhibitor"/>
    <property type="match status" value="2"/>
</dbReference>
<dbReference type="FunFam" id="3.40.50.10140:FF:000007">
    <property type="entry name" value="Disease resistance protein (TIR-NBS-LRR class)"/>
    <property type="match status" value="1"/>
</dbReference>
<evidence type="ECO:0000256" key="2">
    <source>
        <dbReference type="ARBA" id="ARBA00022614"/>
    </source>
</evidence>
<dbReference type="InterPro" id="IPR044974">
    <property type="entry name" value="Disease_R_plants"/>
</dbReference>
<dbReference type="Pfam" id="PF01582">
    <property type="entry name" value="TIR"/>
    <property type="match status" value="1"/>
</dbReference>
<keyword evidence="6" id="KW-0520">NAD</keyword>
<name>D1GEE3_BRARP</name>
<evidence type="ECO:0000256" key="8">
    <source>
        <dbReference type="SAM" id="MobiDB-lite"/>
    </source>
</evidence>
<dbReference type="InterPro" id="IPR027417">
    <property type="entry name" value="P-loop_NTPase"/>
</dbReference>
<dbReference type="InterPro" id="IPR003593">
    <property type="entry name" value="AAA+_ATPase"/>
</dbReference>
<evidence type="ECO:0000256" key="7">
    <source>
        <dbReference type="ARBA" id="ARBA00047304"/>
    </source>
</evidence>
<dbReference type="Pfam" id="PF00931">
    <property type="entry name" value="NB-ARC"/>
    <property type="match status" value="1"/>
</dbReference>
<dbReference type="FunFam" id="3.80.10.10:FF:000386">
    <property type="entry name" value="Disease resistance protein RPS4"/>
    <property type="match status" value="1"/>
</dbReference>
<dbReference type="FunFam" id="3.40.50.300:FF:001002">
    <property type="entry name" value="Disease resistance protein (TIR-NBS-LRR class)"/>
    <property type="match status" value="1"/>
</dbReference>
<dbReference type="EC" id="3.2.2.6" evidence="1"/>
<dbReference type="SMART" id="SM00382">
    <property type="entry name" value="AAA"/>
    <property type="match status" value="1"/>
</dbReference>
<feature type="region of interest" description="Disordered" evidence="8">
    <location>
        <begin position="1278"/>
        <end position="1301"/>
    </location>
</feature>
<dbReference type="PANTHER" id="PTHR11017:SF227">
    <property type="entry name" value="DISEASE RESISTANCE PROTEIN RPS6"/>
    <property type="match status" value="1"/>
</dbReference>
<dbReference type="GO" id="GO:0007165">
    <property type="term" value="P:signal transduction"/>
    <property type="evidence" value="ECO:0007669"/>
    <property type="project" value="InterPro"/>
</dbReference>
<dbReference type="SUPFAM" id="SSF52200">
    <property type="entry name" value="Toll/Interleukin receptor TIR domain"/>
    <property type="match status" value="1"/>
</dbReference>
<dbReference type="InterPro" id="IPR032675">
    <property type="entry name" value="LRR_dom_sf"/>
</dbReference>
<dbReference type="GO" id="GO:0061809">
    <property type="term" value="F:NAD+ nucleosidase activity, cyclic ADP-ribose generating"/>
    <property type="evidence" value="ECO:0007669"/>
    <property type="project" value="UniProtKB-EC"/>
</dbReference>
<accession>D1GEE3</accession>
<dbReference type="GO" id="GO:0043531">
    <property type="term" value="F:ADP binding"/>
    <property type="evidence" value="ECO:0007669"/>
    <property type="project" value="InterPro"/>
</dbReference>
<sequence length="1301" mass="148507">MASSYSSSSSRNWSYDVFPSFSGEDVRKTFLSHFMKELNRKLITAFKDNEIERSRSLDPELRQAIKDSRIAVVIFSTNYASSSWCLNELLEIVRCKEECAQMVIPVFYGLDPSHVRKQTGDFGKIFDKTCQNKTEDEIILWREALTDVANILGYHSVTWDNEARMIDEIANDVLGKLNVSPSYEVEDFVGIEDHIRAMSSLLEFESEEVRMVGIWGPSGIGKTTIARALFSRLSRRFQSSAFVDKVFISKNMDVYRGANLGDYNMKLHLQRAFLAELLDNRDIKIDHIGAVEKMLRHRKALIFIDDLDDQDVLDALAGRTQWFGSGSRIIVVTKDKHFLRAHGIDHIYEVCLPSKDLALEIFCRSAFRRNSPPDGFMELASEVVFCAGNLPLGLDVLGSNLRGRDKEDWLDMLPRLRTSLDRKIERTLRASYDGLNNKKDKAIFRHVACLFSGRKVDHIKLLLEDRNLDVNIGLKNLVDKSLIHERFNTVEMHSLLQEMGKEIVRAQSDEPGEREFLMDSKDIWDVLEDNTGTKRVLGIELIMDETDELHVHENAFKGMCNLRFLEIFGCNVVRLHLPKNFDYLPPSLRLLSWHGYPMRCMPSKFQPENLIKLVMRAGNLEKLWEGVASLTCLKEIDLTLSVNLKEIPDLSKAMNLERLCLDFCSSLLELPSSIRNLKKLRDLEMNFCTNLETIPTGIYLNSFEGFVLSGCSRLRRFPEILTNISESPSYLTLDVLNMTNLRSENLWEGVQQPFTTLMTRLQLSEIPSLVELPSSFQNLNKLKWLDIRNCINLETLPTGINLQSLEYLVLSGCSRLRSFPNISRNIQYLKLSFSAIEEVPWWVEKFSALKDLNMANCTNLRRISLNILKLKHLKVALFSNCGALTEANWDDSPSILAIATDTIHSSLPDRYVSIAHLDFTGCFNLDHKDLFQQQTVFMRVILSGEVVPSYFTHRNNGTSLTNIPLPHISPSQPFLRLKACALFDIATFSFHSFNIQVCFRFIDISGNHFDYVDVQPEFSTSRLGGHLVIFDSCFPSNKDITLLSDQLNYDHIDIQFRLIEEDYELQLKGCGILFPENGQSMGNQLCNPNILPLVFGGNTSNNGYLGGHETVHSQESGDSALESNPDNISHVLAADEDNVVNDGCHVADQSVETLRKSKRMRSFSGSGLRGFFYSPPRYGGRLGDIFDYFSQQQNFWTEKKDGHLFIMDYCIPLHKESAPLAQLNYDHVDIQLHVSTRMDFALSSKIFDKQYVLGHSESKFKLKGWGVCETNEDNMVNHGPKQDYEDSCEGTEKNRKRMRIT</sequence>
<dbReference type="InterPro" id="IPR058192">
    <property type="entry name" value="WHD_ROQ1-like"/>
</dbReference>
<reference evidence="10" key="1">
    <citation type="journal article" date="2009" name="Mol. Genet. Genomics">
        <title>Genome-wide identification of NBS-encoding resistance genes in Brassica rapa.</title>
        <authorList>
            <person name="Mun J.-H."/>
            <person name="Yu H.-J."/>
            <person name="Park S."/>
            <person name="Park B.-S."/>
        </authorList>
    </citation>
    <scope>NUCLEOTIDE SEQUENCE</scope>
    <source>
        <strain evidence="10">BrTNL48</strain>
    </source>
</reference>
<dbReference type="SMART" id="SM00255">
    <property type="entry name" value="TIR"/>
    <property type="match status" value="1"/>
</dbReference>
<dbReference type="InterPro" id="IPR036390">
    <property type="entry name" value="WH_DNA-bd_sf"/>
</dbReference>
<dbReference type="Pfam" id="PF23286">
    <property type="entry name" value="LRR_13"/>
    <property type="match status" value="1"/>
</dbReference>